<comment type="caution">
    <text evidence="2">The sequence shown here is derived from an EMBL/GenBank/DDBJ whole genome shotgun (WGS) entry which is preliminary data.</text>
</comment>
<proteinExistence type="predicted"/>
<sequence length="147" mass="17157">MNWSEFNLSGDTQKLIEELIERKDKWDKLKNLRGFYFLVTAGICFIFAYAFYRHILVVSGGNVMAMLGILLGNKYVLFSLLLSIAAAVFTRNVLTKVEKAKKKYESLREETIDKLEYSWHINMSSENRGQLSAYMKTKYDINLRYKS</sequence>
<evidence type="ECO:0000256" key="1">
    <source>
        <dbReference type="SAM" id="Phobius"/>
    </source>
</evidence>
<organism evidence="2 3">
    <name type="scientific">Paenibacillus sedimenti</name>
    <dbReference type="NCBI Taxonomy" id="2770274"/>
    <lineage>
        <taxon>Bacteria</taxon>
        <taxon>Bacillati</taxon>
        <taxon>Bacillota</taxon>
        <taxon>Bacilli</taxon>
        <taxon>Bacillales</taxon>
        <taxon>Paenibacillaceae</taxon>
        <taxon>Paenibacillus</taxon>
    </lineage>
</organism>
<feature type="transmembrane region" description="Helical" evidence="1">
    <location>
        <begin position="35"/>
        <end position="55"/>
    </location>
</feature>
<dbReference type="AlphaFoldDB" id="A0A926KQP2"/>
<name>A0A926KQP2_9BACL</name>
<dbReference type="RefSeq" id="WP_188175170.1">
    <property type="nucleotide sequence ID" value="NZ_JACVVD010000004.1"/>
</dbReference>
<dbReference type="EMBL" id="JACVVD010000004">
    <property type="protein sequence ID" value="MBD0381391.1"/>
    <property type="molecule type" value="Genomic_DNA"/>
</dbReference>
<gene>
    <name evidence="2" type="ORF">ICC18_14790</name>
</gene>
<dbReference type="Pfam" id="PF10864">
    <property type="entry name" value="DUF2663"/>
    <property type="match status" value="1"/>
</dbReference>
<evidence type="ECO:0000313" key="2">
    <source>
        <dbReference type="EMBL" id="MBD0381391.1"/>
    </source>
</evidence>
<keyword evidence="1" id="KW-1133">Transmembrane helix</keyword>
<dbReference type="InterPro" id="IPR020210">
    <property type="entry name" value="Uncharacterised_YpbF_TM"/>
</dbReference>
<evidence type="ECO:0000313" key="3">
    <source>
        <dbReference type="Proteomes" id="UP000650466"/>
    </source>
</evidence>
<dbReference type="Proteomes" id="UP000650466">
    <property type="component" value="Unassembled WGS sequence"/>
</dbReference>
<keyword evidence="3" id="KW-1185">Reference proteome</keyword>
<keyword evidence="1" id="KW-0472">Membrane</keyword>
<protein>
    <submittedName>
        <fullName evidence="2">DUF2663 family protein</fullName>
    </submittedName>
</protein>
<reference evidence="2" key="1">
    <citation type="submission" date="2020-09" db="EMBL/GenBank/DDBJ databases">
        <title>Draft Genome Sequence of Paenibacillus sp. WST5.</title>
        <authorList>
            <person name="Bao Z."/>
        </authorList>
    </citation>
    <scope>NUCLEOTIDE SEQUENCE</scope>
    <source>
        <strain evidence="2">WST5</strain>
    </source>
</reference>
<accession>A0A926KQP2</accession>
<keyword evidence="1" id="KW-0812">Transmembrane</keyword>
<feature type="transmembrane region" description="Helical" evidence="1">
    <location>
        <begin position="75"/>
        <end position="94"/>
    </location>
</feature>